<evidence type="ECO:0000256" key="8">
    <source>
        <dbReference type="ARBA" id="ARBA00023239"/>
    </source>
</evidence>
<evidence type="ECO:0000256" key="2">
    <source>
        <dbReference type="ARBA" id="ARBA00006052"/>
    </source>
</evidence>
<evidence type="ECO:0000313" key="11">
    <source>
        <dbReference type="Proteomes" id="UP001143370"/>
    </source>
</evidence>
<dbReference type="PIRSF" id="PIRSF006294">
    <property type="entry name" value="PEP_crbxkin"/>
    <property type="match status" value="1"/>
</dbReference>
<comment type="pathway">
    <text evidence="1">Carbohydrate biosynthesis; gluconeogenesis.</text>
</comment>
<reference evidence="10" key="1">
    <citation type="journal article" date="2014" name="Int. J. Syst. Evol. Microbiol.">
        <title>Complete genome sequence of Corynebacterium casei LMG S-19264T (=DSM 44701T), isolated from a smear-ripened cheese.</title>
        <authorList>
            <consortium name="US DOE Joint Genome Institute (JGI-PGF)"/>
            <person name="Walter F."/>
            <person name="Albersmeier A."/>
            <person name="Kalinowski J."/>
            <person name="Ruckert C."/>
        </authorList>
    </citation>
    <scope>NUCLEOTIDE SEQUENCE</scope>
    <source>
        <strain evidence="10">VKM B-2484</strain>
    </source>
</reference>
<sequence length="534" mass="54584">MSQTGTQSEHHGPEMAGLSALGLSATGRVFWNLGTAALCERAVARGEARLTDTGALVVTTAQGAAPGRYLVREAGEDGAGQTGAGGDIALLPRQTFETLKADLLAHAGSRTLFGQEAQADAGPGRRVALRVLSEQAWHALLARNLLPAPDAAADTGAAGADNGPHLTILCAPSFRPDAERHGLGPAGAIAIDLDNGLALVAGTARSEAIREALFIFLADRLAGRGVLALRGAVTHGPAGDVALFLGTSGAGKTALAGYCAQAPVGDGALAWQSEGVFVLETGAYARPADRLHPPEAAPGFGAVLENIAVDPDTRVPDFADAASAALARAIAPAGPDRRGGSLGAPTHLFMLVQDRLGVLPPIARLSPEQALYHFLSGYGAGGTGETPEAAFAPGFAAAELPGTTDIQGRLLRDLLAAHAPTCWLVNTGWVGGQAGSGRRVPLETSRRLVDAALAGELAAGEWRTDAHFGFAVPTALEDVDPRLLDPARAWPSQIEHGVAARRLAGLFGAHFARFETAFGEGVRGAQPGMAMAAE</sequence>
<dbReference type="Gene3D" id="3.90.228.20">
    <property type="match status" value="1"/>
</dbReference>
<accession>A0A9W6N1L0</accession>
<reference evidence="10" key="2">
    <citation type="submission" date="2023-01" db="EMBL/GenBank/DDBJ databases">
        <authorList>
            <person name="Sun Q."/>
            <person name="Evtushenko L."/>
        </authorList>
    </citation>
    <scope>NUCLEOTIDE SEQUENCE</scope>
    <source>
        <strain evidence="10">VKM B-2484</strain>
    </source>
</reference>
<dbReference type="AlphaFoldDB" id="A0A9W6N1L0"/>
<dbReference type="InterPro" id="IPR001272">
    <property type="entry name" value="PEP_carboxykinase_ATP"/>
</dbReference>
<dbReference type="PANTHER" id="PTHR30031">
    <property type="entry name" value="PHOSPHOENOLPYRUVATE CARBOXYKINASE ATP"/>
    <property type="match status" value="1"/>
</dbReference>
<evidence type="ECO:0000256" key="5">
    <source>
        <dbReference type="ARBA" id="ARBA00022741"/>
    </source>
</evidence>
<keyword evidence="5" id="KW-0547">Nucleotide-binding</keyword>
<dbReference type="InterPro" id="IPR008210">
    <property type="entry name" value="PEP_carboxykinase_N"/>
</dbReference>
<evidence type="ECO:0000256" key="9">
    <source>
        <dbReference type="ARBA" id="ARBA00047371"/>
    </source>
</evidence>
<comment type="caution">
    <text evidence="10">The sequence shown here is derived from an EMBL/GenBank/DDBJ whole genome shotgun (WGS) entry which is preliminary data.</text>
</comment>
<dbReference type="GO" id="GO:0005829">
    <property type="term" value="C:cytosol"/>
    <property type="evidence" value="ECO:0007669"/>
    <property type="project" value="TreeGrafter"/>
</dbReference>
<dbReference type="EC" id="4.1.1.49" evidence="3"/>
<keyword evidence="7" id="KW-0067">ATP-binding</keyword>
<dbReference type="SUPFAM" id="SSF68923">
    <property type="entry name" value="PEP carboxykinase N-terminal domain"/>
    <property type="match status" value="1"/>
</dbReference>
<evidence type="ECO:0000256" key="6">
    <source>
        <dbReference type="ARBA" id="ARBA00022793"/>
    </source>
</evidence>
<dbReference type="GO" id="GO:0004612">
    <property type="term" value="F:phosphoenolpyruvate carboxykinase (ATP) activity"/>
    <property type="evidence" value="ECO:0007669"/>
    <property type="project" value="UniProtKB-EC"/>
</dbReference>
<name>A0A9W6N1L0_9HYPH</name>
<dbReference type="Proteomes" id="UP001143370">
    <property type="component" value="Unassembled WGS sequence"/>
</dbReference>
<dbReference type="SUPFAM" id="SSF53795">
    <property type="entry name" value="PEP carboxykinase-like"/>
    <property type="match status" value="1"/>
</dbReference>
<evidence type="ECO:0000256" key="3">
    <source>
        <dbReference type="ARBA" id="ARBA00012363"/>
    </source>
</evidence>
<gene>
    <name evidence="10" type="primary">pckA</name>
    <name evidence="10" type="ORF">GCM10017643_44240</name>
</gene>
<evidence type="ECO:0000256" key="4">
    <source>
        <dbReference type="ARBA" id="ARBA00022432"/>
    </source>
</evidence>
<dbReference type="Gene3D" id="3.40.449.10">
    <property type="entry name" value="Phosphoenolpyruvate Carboxykinase, domain 1"/>
    <property type="match status" value="1"/>
</dbReference>
<proteinExistence type="inferred from homology"/>
<comment type="catalytic activity">
    <reaction evidence="9">
        <text>oxaloacetate + ATP = phosphoenolpyruvate + ADP + CO2</text>
        <dbReference type="Rhea" id="RHEA:18617"/>
        <dbReference type="ChEBI" id="CHEBI:16452"/>
        <dbReference type="ChEBI" id="CHEBI:16526"/>
        <dbReference type="ChEBI" id="CHEBI:30616"/>
        <dbReference type="ChEBI" id="CHEBI:58702"/>
        <dbReference type="ChEBI" id="CHEBI:456216"/>
        <dbReference type="EC" id="4.1.1.49"/>
    </reaction>
</comment>
<dbReference type="RefSeq" id="WP_213370868.1">
    <property type="nucleotide sequence ID" value="NZ_BSFJ01000038.1"/>
</dbReference>
<dbReference type="InterPro" id="IPR013035">
    <property type="entry name" value="PEP_carboxykinase_C"/>
</dbReference>
<keyword evidence="4" id="KW-0312">Gluconeogenesis</keyword>
<dbReference type="Pfam" id="PF01293">
    <property type="entry name" value="PEPCK_ATP"/>
    <property type="match status" value="1"/>
</dbReference>
<evidence type="ECO:0000313" key="10">
    <source>
        <dbReference type="EMBL" id="GLK74306.1"/>
    </source>
</evidence>
<dbReference type="PANTHER" id="PTHR30031:SF0">
    <property type="entry name" value="PHOSPHOENOLPYRUVATE CARBOXYKINASE (ATP)"/>
    <property type="match status" value="1"/>
</dbReference>
<keyword evidence="6" id="KW-0210">Decarboxylase</keyword>
<evidence type="ECO:0000256" key="7">
    <source>
        <dbReference type="ARBA" id="ARBA00022840"/>
    </source>
</evidence>
<dbReference type="GO" id="GO:0006094">
    <property type="term" value="P:gluconeogenesis"/>
    <property type="evidence" value="ECO:0007669"/>
    <property type="project" value="UniProtKB-KW"/>
</dbReference>
<protein>
    <recommendedName>
        <fullName evidence="3">phosphoenolpyruvate carboxykinase (ATP)</fullName>
        <ecNumber evidence="3">4.1.1.49</ecNumber>
    </recommendedName>
</protein>
<dbReference type="Gene3D" id="2.170.8.10">
    <property type="entry name" value="Phosphoenolpyruvate Carboxykinase, domain 2"/>
    <property type="match status" value="1"/>
</dbReference>
<dbReference type="GO" id="GO:0005524">
    <property type="term" value="F:ATP binding"/>
    <property type="evidence" value="ECO:0007669"/>
    <property type="project" value="UniProtKB-KW"/>
</dbReference>
<keyword evidence="8" id="KW-0456">Lyase</keyword>
<comment type="similarity">
    <text evidence="2">Belongs to the phosphoenolpyruvate carboxykinase (ATP) family.</text>
</comment>
<organism evidence="10 11">
    <name type="scientific">Ancylobacter dichloromethanicus</name>
    <dbReference type="NCBI Taxonomy" id="518825"/>
    <lineage>
        <taxon>Bacteria</taxon>
        <taxon>Pseudomonadati</taxon>
        <taxon>Pseudomonadota</taxon>
        <taxon>Alphaproteobacteria</taxon>
        <taxon>Hyphomicrobiales</taxon>
        <taxon>Xanthobacteraceae</taxon>
        <taxon>Ancylobacter</taxon>
    </lineage>
</organism>
<dbReference type="EMBL" id="BSFJ01000038">
    <property type="protein sequence ID" value="GLK74306.1"/>
    <property type="molecule type" value="Genomic_DNA"/>
</dbReference>
<keyword evidence="11" id="KW-1185">Reference proteome</keyword>
<evidence type="ECO:0000256" key="1">
    <source>
        <dbReference type="ARBA" id="ARBA00004742"/>
    </source>
</evidence>